<dbReference type="GeneID" id="90076252"/>
<evidence type="ECO:0000256" key="1">
    <source>
        <dbReference type="SAM" id="Phobius"/>
    </source>
</evidence>
<sequence length="289" mass="32037">MPSSAVSSASNNVVVAPQIGADITEALDVKVAPTLALEDLNPSYGLATLRYAIDTQQRLCSDLSISLFWSPVTFSVLLMVNAAFINYKLAGLTLLQFIKWDVSGSLHCLIFFMASFAGLLLCCKLQSYFLKEQGDLVESTGAEDQFGVDLREFISVKKNQAKKLEQIKVDNAKVAVYRKLPIGMIAYQPVKHDDDKQFEITAIGGRKVYIRSGIYEDLLDWVLGDISQATQGDSFQVSMQCYSFDSDLKKLLVAKKFECVKKVKANGIIGTGLFGISKDEYVFKYQKDN</sequence>
<name>A0AAV5QVX3_9ASCO</name>
<accession>A0AAV5QVX3</accession>
<protein>
    <submittedName>
        <fullName evidence="2">Pho86 protein</fullName>
    </submittedName>
</protein>
<evidence type="ECO:0000313" key="2">
    <source>
        <dbReference type="EMBL" id="GMM38263.1"/>
    </source>
</evidence>
<evidence type="ECO:0000313" key="3">
    <source>
        <dbReference type="Proteomes" id="UP001360560"/>
    </source>
</evidence>
<feature type="transmembrane region" description="Helical" evidence="1">
    <location>
        <begin position="65"/>
        <end position="84"/>
    </location>
</feature>
<dbReference type="Pfam" id="PF11124">
    <property type="entry name" value="Pho86"/>
    <property type="match status" value="1"/>
</dbReference>
<keyword evidence="1" id="KW-1133">Transmembrane helix</keyword>
<keyword evidence="1" id="KW-0472">Membrane</keyword>
<reference evidence="2 3" key="1">
    <citation type="journal article" date="2023" name="Elife">
        <title>Identification of key yeast species and microbe-microbe interactions impacting larval growth of Drosophila in the wild.</title>
        <authorList>
            <person name="Mure A."/>
            <person name="Sugiura Y."/>
            <person name="Maeda R."/>
            <person name="Honda K."/>
            <person name="Sakurai N."/>
            <person name="Takahashi Y."/>
            <person name="Watada M."/>
            <person name="Katoh T."/>
            <person name="Gotoh A."/>
            <person name="Gotoh Y."/>
            <person name="Taniguchi I."/>
            <person name="Nakamura K."/>
            <person name="Hayashi T."/>
            <person name="Katayama T."/>
            <person name="Uemura T."/>
            <person name="Hattori Y."/>
        </authorList>
    </citation>
    <scope>NUCLEOTIDE SEQUENCE [LARGE SCALE GENOMIC DNA]</scope>
    <source>
        <strain evidence="2 3">SC-9</strain>
    </source>
</reference>
<dbReference type="AlphaFoldDB" id="A0AAV5QVX3"/>
<organism evidence="2 3">
    <name type="scientific">Saccharomycopsis crataegensis</name>
    <dbReference type="NCBI Taxonomy" id="43959"/>
    <lineage>
        <taxon>Eukaryota</taxon>
        <taxon>Fungi</taxon>
        <taxon>Dikarya</taxon>
        <taxon>Ascomycota</taxon>
        <taxon>Saccharomycotina</taxon>
        <taxon>Saccharomycetes</taxon>
        <taxon>Saccharomycopsidaceae</taxon>
        <taxon>Saccharomycopsis</taxon>
    </lineage>
</organism>
<dbReference type="RefSeq" id="XP_064855259.1">
    <property type="nucleotide sequence ID" value="XM_064999187.1"/>
</dbReference>
<dbReference type="Proteomes" id="UP001360560">
    <property type="component" value="Unassembled WGS sequence"/>
</dbReference>
<gene>
    <name evidence="2" type="ORF">DASC09_056020</name>
</gene>
<dbReference type="EMBL" id="BTFZ01000019">
    <property type="protein sequence ID" value="GMM38263.1"/>
    <property type="molecule type" value="Genomic_DNA"/>
</dbReference>
<keyword evidence="3" id="KW-1185">Reference proteome</keyword>
<comment type="caution">
    <text evidence="2">The sequence shown here is derived from an EMBL/GenBank/DDBJ whole genome shotgun (WGS) entry which is preliminary data.</text>
</comment>
<feature type="transmembrane region" description="Helical" evidence="1">
    <location>
        <begin position="104"/>
        <end position="123"/>
    </location>
</feature>
<keyword evidence="1" id="KW-0812">Transmembrane</keyword>
<proteinExistence type="predicted"/>
<dbReference type="InterPro" id="IPR024297">
    <property type="entry name" value="Pho86"/>
</dbReference>